<gene>
    <name evidence="2" type="ORF">A3Q56_08199</name>
</gene>
<keyword evidence="1" id="KW-0175">Coiled coil</keyword>
<accession>A0A177ARR5</accession>
<proteinExistence type="predicted"/>
<evidence type="ECO:0000313" key="3">
    <source>
        <dbReference type="Proteomes" id="UP000078046"/>
    </source>
</evidence>
<name>A0A177ARR5_9BILA</name>
<dbReference type="AlphaFoldDB" id="A0A177ARR5"/>
<dbReference type="EMBL" id="LWCA01002150">
    <property type="protein sequence ID" value="OAF64081.1"/>
    <property type="molecule type" value="Genomic_DNA"/>
</dbReference>
<protein>
    <submittedName>
        <fullName evidence="2">Uncharacterized protein</fullName>
    </submittedName>
</protein>
<evidence type="ECO:0000313" key="2">
    <source>
        <dbReference type="EMBL" id="OAF64081.1"/>
    </source>
</evidence>
<keyword evidence="3" id="KW-1185">Reference proteome</keyword>
<comment type="caution">
    <text evidence="2">The sequence shown here is derived from an EMBL/GenBank/DDBJ whole genome shotgun (WGS) entry which is preliminary data.</text>
</comment>
<dbReference type="Proteomes" id="UP000078046">
    <property type="component" value="Unassembled WGS sequence"/>
</dbReference>
<feature type="coiled-coil region" evidence="1">
    <location>
        <begin position="120"/>
        <end position="203"/>
    </location>
</feature>
<organism evidence="2 3">
    <name type="scientific">Intoshia linei</name>
    <dbReference type="NCBI Taxonomy" id="1819745"/>
    <lineage>
        <taxon>Eukaryota</taxon>
        <taxon>Metazoa</taxon>
        <taxon>Spiralia</taxon>
        <taxon>Lophotrochozoa</taxon>
        <taxon>Mesozoa</taxon>
        <taxon>Orthonectida</taxon>
        <taxon>Rhopaluridae</taxon>
        <taxon>Intoshia</taxon>
    </lineage>
</organism>
<reference evidence="2 3" key="1">
    <citation type="submission" date="2016-04" db="EMBL/GenBank/DDBJ databases">
        <title>The genome of Intoshia linei affirms orthonectids as highly simplified spiralians.</title>
        <authorList>
            <person name="Mikhailov K.V."/>
            <person name="Slusarev G.S."/>
            <person name="Nikitin M.A."/>
            <person name="Logacheva M.D."/>
            <person name="Penin A."/>
            <person name="Aleoshin V."/>
            <person name="Panchin Y.V."/>
        </authorList>
    </citation>
    <scope>NUCLEOTIDE SEQUENCE [LARGE SCALE GENOMIC DNA]</scope>
    <source>
        <strain evidence="2">Intl2013</strain>
        <tissue evidence="2">Whole animal</tissue>
    </source>
</reference>
<sequence length="247" mass="29060">MENSKSKILSDLDISEKKIENSTKQCINTLNASQINRLQMEIVSSDNKVNSLRSFYEHKIDQLEFHKNVLKGNVMDLETKLTIIENEKNIKYQQMNNLSIEKINKFTELEEQLLNTSMEHEKLLMEKNQLTFKVKNLETQIASKFLFLEQKIDTLQKDNDSYQKNMLDNEAWIEKLQARLQNSQNVEVELKKAQFKIQELEFDLTAVRDGAAHGLAIQNQVERLKVFEFENKLLNEKYQLLNTINFI</sequence>
<evidence type="ECO:0000256" key="1">
    <source>
        <dbReference type="SAM" id="Coils"/>
    </source>
</evidence>